<reference evidence="1 2" key="1">
    <citation type="submission" date="2024-09" db="EMBL/GenBank/DDBJ databases">
        <authorList>
            <person name="Sun Q."/>
            <person name="Mori K."/>
        </authorList>
    </citation>
    <scope>NUCLEOTIDE SEQUENCE [LARGE SCALE GENOMIC DNA]</scope>
    <source>
        <strain evidence="1 2">CECT 7955</strain>
    </source>
</reference>
<proteinExistence type="predicted"/>
<evidence type="ECO:0000313" key="1">
    <source>
        <dbReference type="EMBL" id="MFB9098123.1"/>
    </source>
</evidence>
<evidence type="ECO:0000313" key="2">
    <source>
        <dbReference type="Proteomes" id="UP001589607"/>
    </source>
</evidence>
<comment type="caution">
    <text evidence="1">The sequence shown here is derived from an EMBL/GenBank/DDBJ whole genome shotgun (WGS) entry which is preliminary data.</text>
</comment>
<organism evidence="1 2">
    <name type="scientific">Flavobacterium jumunjinense</name>
    <dbReference type="NCBI Taxonomy" id="998845"/>
    <lineage>
        <taxon>Bacteria</taxon>
        <taxon>Pseudomonadati</taxon>
        <taxon>Bacteroidota</taxon>
        <taxon>Flavobacteriia</taxon>
        <taxon>Flavobacteriales</taxon>
        <taxon>Flavobacteriaceae</taxon>
        <taxon>Flavobacterium</taxon>
    </lineage>
</organism>
<dbReference type="RefSeq" id="WP_236456202.1">
    <property type="nucleotide sequence ID" value="NZ_CBCSGE010000003.1"/>
</dbReference>
<gene>
    <name evidence="1" type="ORF">ACFFVF_16515</name>
</gene>
<protein>
    <submittedName>
        <fullName evidence="1">Uncharacterized protein</fullName>
    </submittedName>
</protein>
<dbReference type="Proteomes" id="UP001589607">
    <property type="component" value="Unassembled WGS sequence"/>
</dbReference>
<keyword evidence="2" id="KW-1185">Reference proteome</keyword>
<name>A0ABV5GRW6_9FLAO</name>
<sequence length="80" mass="9000">MEKLNKISTKLRQCLSMPQSRVFLLANENQEFISVVCFLLVGDTFKNIEELKEAVEKCVKDLDVSIKLIGDKGAITITPN</sequence>
<accession>A0ABV5GRW6</accession>
<dbReference type="EMBL" id="JBHMEY010000067">
    <property type="protein sequence ID" value="MFB9098123.1"/>
    <property type="molecule type" value="Genomic_DNA"/>
</dbReference>